<keyword evidence="3" id="KW-0482">Metalloprotease</keyword>
<keyword evidence="3" id="KW-0645">Protease</keyword>
<dbReference type="Proteomes" id="UP000425411">
    <property type="component" value="Chromosome"/>
</dbReference>
<organism evidence="3 4">
    <name type="scientific">Gemella morbillorum</name>
    <dbReference type="NCBI Taxonomy" id="29391"/>
    <lineage>
        <taxon>Bacteria</taxon>
        <taxon>Bacillati</taxon>
        <taxon>Bacillota</taxon>
        <taxon>Bacilli</taxon>
        <taxon>Bacillales</taxon>
        <taxon>Gemellaceae</taxon>
        <taxon>Gemella</taxon>
    </lineage>
</organism>
<feature type="transmembrane region" description="Helical" evidence="1">
    <location>
        <begin position="93"/>
        <end position="114"/>
    </location>
</feature>
<dbReference type="GO" id="GO:0008237">
    <property type="term" value="F:metallopeptidase activity"/>
    <property type="evidence" value="ECO:0007669"/>
    <property type="project" value="UniProtKB-KW"/>
</dbReference>
<feature type="transmembrane region" description="Helical" evidence="1">
    <location>
        <begin position="192"/>
        <end position="213"/>
    </location>
</feature>
<feature type="transmembrane region" description="Helical" evidence="1">
    <location>
        <begin position="263"/>
        <end position="281"/>
    </location>
</feature>
<dbReference type="AlphaFoldDB" id="A0AAP9HCR3"/>
<evidence type="ECO:0000259" key="2">
    <source>
        <dbReference type="Pfam" id="PF02517"/>
    </source>
</evidence>
<feature type="domain" description="CAAX prenyl protease 2/Lysostaphin resistance protein A-like" evidence="2">
    <location>
        <begin position="130"/>
        <end position="221"/>
    </location>
</feature>
<dbReference type="InterPro" id="IPR003675">
    <property type="entry name" value="Rce1/LyrA-like_dom"/>
</dbReference>
<feature type="transmembrane region" description="Helical" evidence="1">
    <location>
        <begin position="12"/>
        <end position="33"/>
    </location>
</feature>
<dbReference type="Pfam" id="PF02517">
    <property type="entry name" value="Rce1-like"/>
    <property type="match status" value="1"/>
</dbReference>
<dbReference type="GO" id="GO:0080120">
    <property type="term" value="P:CAAX-box protein maturation"/>
    <property type="evidence" value="ECO:0007669"/>
    <property type="project" value="UniProtKB-ARBA"/>
</dbReference>
<dbReference type="EMBL" id="CP046314">
    <property type="protein sequence ID" value="QGS08974.1"/>
    <property type="molecule type" value="Genomic_DNA"/>
</dbReference>
<gene>
    <name evidence="3" type="ORF">FOC49_03370</name>
</gene>
<protein>
    <submittedName>
        <fullName evidence="3">CPBP family intramembrane metalloprotease</fullName>
    </submittedName>
</protein>
<name>A0AAP9HCR3_9BACL</name>
<keyword evidence="3" id="KW-0378">Hydrolase</keyword>
<evidence type="ECO:0000313" key="3">
    <source>
        <dbReference type="EMBL" id="QGS08974.1"/>
    </source>
</evidence>
<keyword evidence="4" id="KW-1185">Reference proteome</keyword>
<evidence type="ECO:0000256" key="1">
    <source>
        <dbReference type="SAM" id="Phobius"/>
    </source>
</evidence>
<accession>A0AAP9HCR3</accession>
<keyword evidence="1" id="KW-0812">Transmembrane</keyword>
<feature type="transmembrane region" description="Helical" evidence="1">
    <location>
        <begin position="53"/>
        <end position="72"/>
    </location>
</feature>
<dbReference type="PANTHER" id="PTHR39430:SF1">
    <property type="entry name" value="PROTEASE"/>
    <property type="match status" value="1"/>
</dbReference>
<sequence>MKTSIKGLLRDNLIWICFLGIGLLFAGQVISSFIDPFPLPNYFNNNFKFTFNIYANFWGIWIAFILFCIIFKKKNKVILNSIKYNRTCNNFKMLILGFLTGFVLNGFCATVAILHGDIKLTFYKFEIVNLILLFIVVFIQSSSEELIFRGFIYQRLKNRYKNTEFAIIINSILFALLHLGNNGISAFGFIDILLSGVFFSLMFCAFDSIWLVMACHTTWNFTQNILLGLPNSGTISKYSLFMMDVNSAKSSFAFDKNFGLEGAVLSIILMFTGCMIMYIYCKINNKFVFRLCNCSDENKCNMDNSRLKKDSVQ</sequence>
<evidence type="ECO:0000313" key="4">
    <source>
        <dbReference type="Proteomes" id="UP000425411"/>
    </source>
</evidence>
<dbReference type="RefSeq" id="WP_004634079.1">
    <property type="nucleotide sequence ID" value="NZ_CP046314.1"/>
</dbReference>
<reference evidence="3 4" key="1">
    <citation type="submission" date="2019-11" db="EMBL/GenBank/DDBJ databases">
        <title>FDA dAtabase for Regulatory Grade micrObial Sequences (FDA-ARGOS): Supporting development and validation of Infectious Disease Dx tests.</title>
        <authorList>
            <person name="Turner S."/>
            <person name="Byrd R."/>
            <person name="Tallon L."/>
            <person name="Sadzewicz L."/>
            <person name="Vavikolanu K."/>
            <person name="Mehta A."/>
            <person name="Aluvathingal J."/>
            <person name="Nadendla S."/>
            <person name="Myers T."/>
            <person name="Yan Y."/>
            <person name="Sichtig H."/>
        </authorList>
    </citation>
    <scope>NUCLEOTIDE SEQUENCE [LARGE SCALE GENOMIC DNA]</scope>
    <source>
        <strain evidence="3 4">FDAARGOS_741</strain>
    </source>
</reference>
<keyword evidence="1" id="KW-0472">Membrane</keyword>
<dbReference type="GO" id="GO:0004175">
    <property type="term" value="F:endopeptidase activity"/>
    <property type="evidence" value="ECO:0007669"/>
    <property type="project" value="UniProtKB-ARBA"/>
</dbReference>
<keyword evidence="1" id="KW-1133">Transmembrane helix</keyword>
<proteinExistence type="predicted"/>
<dbReference type="PANTHER" id="PTHR39430">
    <property type="entry name" value="MEMBRANE-ASSOCIATED PROTEASE-RELATED"/>
    <property type="match status" value="1"/>
</dbReference>
<feature type="transmembrane region" description="Helical" evidence="1">
    <location>
        <begin position="225"/>
        <end position="243"/>
    </location>
</feature>
<feature type="transmembrane region" description="Helical" evidence="1">
    <location>
        <begin position="160"/>
        <end position="180"/>
    </location>
</feature>